<dbReference type="EMBL" id="JADOXO010000032">
    <property type="protein sequence ID" value="KAF9818283.1"/>
    <property type="molecule type" value="Genomic_DNA"/>
</dbReference>
<reference evidence="2" key="2">
    <citation type="journal article" name="Front. Microbiol.">
        <title>Degradative Capacity of Two Strains of Rhodonia placenta: From Phenotype to Genotype.</title>
        <authorList>
            <person name="Kolle M."/>
            <person name="Horta M.A.C."/>
            <person name="Nowrousian M."/>
            <person name="Ohm R.A."/>
            <person name="Benz J.P."/>
            <person name="Pilgard A."/>
        </authorList>
    </citation>
    <scope>NUCLEOTIDE SEQUENCE</scope>
    <source>
        <strain evidence="2">FPRL280</strain>
    </source>
</reference>
<accession>A0A8H7U423</accession>
<feature type="compositionally biased region" description="Low complexity" evidence="1">
    <location>
        <begin position="135"/>
        <end position="153"/>
    </location>
</feature>
<sequence>MVDYLMKNGLKDAAQKLGTDAGLSQNDLPPINGKQGYLYEWWSIFATTERALRTGQGPLEILRYLQPATRPTDSLSTPSSNESEMAVDHRSASARITNPEIQGFESASQYEMTLCASPTQMTDIAGVNSTPVSATTRNSTSYTQSSSDSASSSVLAKRKCSPVGRDPATSRVQRQRLSPPAPEVLSQPVLGGPQDTYWLSNDSVHLGGYMYAGGGQDVDIGQRVVYPEAQYIGLEELYNIGIGSGYSCTSQKEALSSILGNSDCRTAIESTRYART</sequence>
<reference evidence="2" key="1">
    <citation type="submission" date="2020-11" db="EMBL/GenBank/DDBJ databases">
        <authorList>
            <person name="Koelle M."/>
            <person name="Horta M.A.C."/>
            <person name="Nowrousian M."/>
            <person name="Ohm R.A."/>
            <person name="Benz P."/>
            <person name="Pilgard A."/>
        </authorList>
    </citation>
    <scope>NUCLEOTIDE SEQUENCE</scope>
    <source>
        <strain evidence="2">FPRL280</strain>
    </source>
</reference>
<proteinExistence type="predicted"/>
<dbReference type="Proteomes" id="UP000639403">
    <property type="component" value="Unassembled WGS sequence"/>
</dbReference>
<dbReference type="AlphaFoldDB" id="A0A8H7U423"/>
<name>A0A8H7U423_9APHY</name>
<evidence type="ECO:0000313" key="3">
    <source>
        <dbReference type="Proteomes" id="UP000639403"/>
    </source>
</evidence>
<evidence type="ECO:0000256" key="1">
    <source>
        <dbReference type="SAM" id="MobiDB-lite"/>
    </source>
</evidence>
<evidence type="ECO:0000313" key="2">
    <source>
        <dbReference type="EMBL" id="KAF9818283.1"/>
    </source>
</evidence>
<comment type="caution">
    <text evidence="2">The sequence shown here is derived from an EMBL/GenBank/DDBJ whole genome shotgun (WGS) entry which is preliminary data.</text>
</comment>
<feature type="region of interest" description="Disordered" evidence="1">
    <location>
        <begin position="129"/>
        <end position="189"/>
    </location>
</feature>
<protein>
    <recommendedName>
        <fullName evidence="4">LisH domain-containing protein</fullName>
    </recommendedName>
</protein>
<gene>
    <name evidence="2" type="ORF">IEO21_02911</name>
</gene>
<organism evidence="2 3">
    <name type="scientific">Rhodonia placenta</name>
    <dbReference type="NCBI Taxonomy" id="104341"/>
    <lineage>
        <taxon>Eukaryota</taxon>
        <taxon>Fungi</taxon>
        <taxon>Dikarya</taxon>
        <taxon>Basidiomycota</taxon>
        <taxon>Agaricomycotina</taxon>
        <taxon>Agaricomycetes</taxon>
        <taxon>Polyporales</taxon>
        <taxon>Adustoporiaceae</taxon>
        <taxon>Rhodonia</taxon>
    </lineage>
</organism>
<evidence type="ECO:0008006" key="4">
    <source>
        <dbReference type="Google" id="ProtNLM"/>
    </source>
</evidence>
<dbReference type="InterPro" id="IPR006594">
    <property type="entry name" value="LisH"/>
</dbReference>
<dbReference type="PROSITE" id="PS50896">
    <property type="entry name" value="LISH"/>
    <property type="match status" value="1"/>
</dbReference>